<feature type="compositionally biased region" description="Polar residues" evidence="2">
    <location>
        <begin position="253"/>
        <end position="264"/>
    </location>
</feature>
<evidence type="ECO:0000313" key="4">
    <source>
        <dbReference type="EMBL" id="KAL2827538.1"/>
    </source>
</evidence>
<gene>
    <name evidence="4" type="ORF">BDW59DRAFT_160180</name>
</gene>
<feature type="region of interest" description="Disordered" evidence="2">
    <location>
        <begin position="815"/>
        <end position="834"/>
    </location>
</feature>
<name>A0ABR4IIF3_9EURO</name>
<feature type="compositionally biased region" description="Polar residues" evidence="2">
    <location>
        <begin position="614"/>
        <end position="628"/>
    </location>
</feature>
<feature type="compositionally biased region" description="Low complexity" evidence="2">
    <location>
        <begin position="60"/>
        <end position="70"/>
    </location>
</feature>
<comment type="function">
    <text evidence="1">Required for 3'-end cleavage and polyadenylation of pre-mRNAs.</text>
</comment>
<feature type="compositionally biased region" description="Polar residues" evidence="2">
    <location>
        <begin position="32"/>
        <end position="59"/>
    </location>
</feature>
<comment type="subcellular location">
    <subcellularLocation>
        <location evidence="1">Nucleus</location>
    </subcellularLocation>
</comment>
<comment type="caution">
    <text evidence="4">The sequence shown here is derived from an EMBL/GenBank/DDBJ whole genome shotgun (WGS) entry which is preliminary data.</text>
</comment>
<evidence type="ECO:0000256" key="1">
    <source>
        <dbReference type="RuleBase" id="RU369034"/>
    </source>
</evidence>
<feature type="compositionally biased region" description="Pro residues" evidence="2">
    <location>
        <begin position="183"/>
        <end position="199"/>
    </location>
</feature>
<evidence type="ECO:0000259" key="3">
    <source>
        <dbReference type="PROSITE" id="PS00028"/>
    </source>
</evidence>
<keyword evidence="1" id="KW-0507">mRNA processing</keyword>
<dbReference type="PANTHER" id="PTHR22836">
    <property type="entry name" value="WD40 REPEAT PROTEIN"/>
    <property type="match status" value="1"/>
</dbReference>
<feature type="compositionally biased region" description="Polar residues" evidence="2">
    <location>
        <begin position="321"/>
        <end position="337"/>
    </location>
</feature>
<feature type="compositionally biased region" description="Polar residues" evidence="2">
    <location>
        <begin position="84"/>
        <end position="104"/>
    </location>
</feature>
<organism evidence="4 5">
    <name type="scientific">Aspergillus cavernicola</name>
    <dbReference type="NCBI Taxonomy" id="176166"/>
    <lineage>
        <taxon>Eukaryota</taxon>
        <taxon>Fungi</taxon>
        <taxon>Dikarya</taxon>
        <taxon>Ascomycota</taxon>
        <taxon>Pezizomycotina</taxon>
        <taxon>Eurotiomycetes</taxon>
        <taxon>Eurotiomycetidae</taxon>
        <taxon>Eurotiales</taxon>
        <taxon>Aspergillaceae</taxon>
        <taxon>Aspergillus</taxon>
        <taxon>Aspergillus subgen. Nidulantes</taxon>
    </lineage>
</organism>
<accession>A0ABR4IIF3</accession>
<proteinExistence type="predicted"/>
<dbReference type="EMBL" id="JBFXLS010000024">
    <property type="protein sequence ID" value="KAL2827538.1"/>
    <property type="molecule type" value="Genomic_DNA"/>
</dbReference>
<feature type="domain" description="C2H2-type" evidence="3">
    <location>
        <begin position="665"/>
        <end position="688"/>
    </location>
</feature>
<feature type="compositionally biased region" description="Polar residues" evidence="2">
    <location>
        <begin position="162"/>
        <end position="180"/>
    </location>
</feature>
<protein>
    <recommendedName>
        <fullName evidence="1">Polyadenylation factor subunit 2</fullName>
    </recommendedName>
</protein>
<evidence type="ECO:0000313" key="5">
    <source>
        <dbReference type="Proteomes" id="UP001610335"/>
    </source>
</evidence>
<feature type="region of interest" description="Disordered" evidence="2">
    <location>
        <begin position="1"/>
        <end position="419"/>
    </location>
</feature>
<dbReference type="InterPro" id="IPR013087">
    <property type="entry name" value="Znf_C2H2_type"/>
</dbReference>
<dbReference type="PROSITE" id="PS00028">
    <property type="entry name" value="ZINC_FINGER_C2H2_1"/>
    <property type="match status" value="1"/>
</dbReference>
<feature type="compositionally biased region" description="Pro residues" evidence="2">
    <location>
        <begin position="341"/>
        <end position="357"/>
    </location>
</feature>
<evidence type="ECO:0000256" key="2">
    <source>
        <dbReference type="SAM" id="MobiDB-lite"/>
    </source>
</evidence>
<reference evidence="4 5" key="1">
    <citation type="submission" date="2024-07" db="EMBL/GenBank/DDBJ databases">
        <title>Section-level genome sequencing and comparative genomics of Aspergillus sections Usti and Cavernicolus.</title>
        <authorList>
            <consortium name="Lawrence Berkeley National Laboratory"/>
            <person name="Nybo J.L."/>
            <person name="Vesth T.C."/>
            <person name="Theobald S."/>
            <person name="Frisvad J.C."/>
            <person name="Larsen T.O."/>
            <person name="Kjaerboelling I."/>
            <person name="Rothschild-Mancinelli K."/>
            <person name="Lyhne E.K."/>
            <person name="Kogle M.E."/>
            <person name="Barry K."/>
            <person name="Clum A."/>
            <person name="Na H."/>
            <person name="Ledsgaard L."/>
            <person name="Lin J."/>
            <person name="Lipzen A."/>
            <person name="Kuo A."/>
            <person name="Riley R."/>
            <person name="Mondo S."/>
            <person name="LaButti K."/>
            <person name="Haridas S."/>
            <person name="Pangalinan J."/>
            <person name="Salamov A.A."/>
            <person name="Simmons B.A."/>
            <person name="Magnuson J.K."/>
            <person name="Chen J."/>
            <person name="Drula E."/>
            <person name="Henrissat B."/>
            <person name="Wiebenga A."/>
            <person name="Lubbers R.J."/>
            <person name="Gomes A.C."/>
            <person name="Makela M.R."/>
            <person name="Stajich J."/>
            <person name="Grigoriev I.V."/>
            <person name="Mortensen U.H."/>
            <person name="De vries R.P."/>
            <person name="Baker S.E."/>
            <person name="Andersen M.R."/>
        </authorList>
    </citation>
    <scope>NUCLEOTIDE SEQUENCE [LARGE SCALE GENOMIC DNA]</scope>
    <source>
        <strain evidence="4 5">CBS 600.67</strain>
    </source>
</reference>
<dbReference type="InterPro" id="IPR045245">
    <property type="entry name" value="Pfs2-like"/>
</dbReference>
<sequence>MSNEQFPWLDWPHGYAPPNLNQNAARTEDNSNTHWKSPLYNSASIPTPQTQVTNNNSSAQSQYYPPYQQQEESHVRLEDVLSYPSYQWGQPPAQATASPHQQSPTRPPGRQLPIPMSQATSAEPHIANDIYPNHEAKRRRLEPPVASQAPTQSAPKAAATPDFSQARTHSTAQDPRSGSQYGFPPPTSAASRPPDPPASQPTAQRTSQQTPRPGSQYVPPVQARPTSQIPPRTASPAISQPAMPAQSKPMSRAPSSGSSQTTAQRIPRRKKQFSSPKVTSQVLAQNVPPAMTQSTTAQQPSQYIPRPNSQHTSPHARPQALSKNAPQTATQSLTQHQHVPRPGPQPASQPTSLPPSSQPVSRPAAQSTIPPVPHQVLQNLPPQRPPSAQAAPLGPALSRPTQTMPQMAQALHTQPAHKGPYGNFAAYSFQPENPADKSLLKHRIDIVSCLNEEDAAQKLTYDPKTIARDILIASSRHPTEPTLNHHLFRLRDVFSAVDVTSDLETFRWDLVDSGQSSRDRPPTFTQTSQTAPPPAVQVMQPVNNNNHPQQPSFQTQHRGPQPTFQQLPQPPPPKPHTQSSFQVQLHPPSQPQPQPKPQRKPQRPPVSAPAPTVSRPQPQVEAPSTPNSDMEKRRRGRPPGSTNKPKAIAVVAPPAPGSSHSVFACRWNNCQAELHNLDLLKKHIFKTHVSYQITCGWKSCSFLGTLPAAELMKHVKKNHLESVAWKLGDGPVVPTSVDRNSGARAVPFTIPESNQPGSEDSLIFPANYGSIRAFNKVHGNNSQDEKAREIMRAVQRLKEHVGIGLDPGGCELATPERGERVSNDEDVYEVRSGS</sequence>
<dbReference type="Proteomes" id="UP001610335">
    <property type="component" value="Unassembled WGS sequence"/>
</dbReference>
<dbReference type="PANTHER" id="PTHR22836:SF0">
    <property type="entry name" value="PRE-MRNA 3' END PROCESSING PROTEIN WDR33"/>
    <property type="match status" value="1"/>
</dbReference>
<feature type="region of interest" description="Disordered" evidence="2">
    <location>
        <begin position="513"/>
        <end position="647"/>
    </location>
</feature>
<keyword evidence="1" id="KW-0539">Nucleus</keyword>
<feature type="compositionally biased region" description="Polar residues" evidence="2">
    <location>
        <begin position="273"/>
        <end position="284"/>
    </location>
</feature>
<keyword evidence="5" id="KW-1185">Reference proteome</keyword>
<feature type="compositionally biased region" description="Low complexity" evidence="2">
    <location>
        <begin position="536"/>
        <end position="551"/>
    </location>
</feature>
<feature type="compositionally biased region" description="Polar residues" evidence="2">
    <location>
        <begin position="291"/>
        <end position="313"/>
    </location>
</feature>